<evidence type="ECO:0000259" key="2">
    <source>
        <dbReference type="Pfam" id="PF13475"/>
    </source>
</evidence>
<accession>A0A7R9YFP0</accession>
<dbReference type="AlphaFoldDB" id="A0A7R9YFP0"/>
<feature type="domain" description="DUF4116" evidence="2">
    <location>
        <begin position="430"/>
        <end position="474"/>
    </location>
</feature>
<feature type="compositionally biased region" description="Basic and acidic residues" evidence="1">
    <location>
        <begin position="43"/>
        <end position="52"/>
    </location>
</feature>
<feature type="region of interest" description="Disordered" evidence="1">
    <location>
        <begin position="22"/>
        <end position="136"/>
    </location>
</feature>
<feature type="region of interest" description="Disordered" evidence="1">
    <location>
        <begin position="283"/>
        <end position="302"/>
    </location>
</feature>
<evidence type="ECO:0000313" key="3">
    <source>
        <dbReference type="EMBL" id="CAD8264659.1"/>
    </source>
</evidence>
<sequence>MGNVVSTSMGFFWRFIQSTCGGPPRDTPAIQAEPKSSYLQAARKAEDAHAETKTGGYGATAASSPLKDTPAPSEPDSASKAEAPAELASVGAHEAKAAAEAPAAPAVPVDPVPQVGAPEEPTIGAAAAQASEQVAEQVQDLVGGVAQAAKLPSEVDLLTPDVPNASAAEEEETTPEAPKEAAEPETSLLSESVAPLGSVVTTVTEAVKEATGAAPEEGDKDKSDPFASVEAAQGAALSAAEGAAEAAAREGNTMYSAVEDNLGFRPSDEGKTTVPGAEQLKAAQGAALSAAEGAAEAAAREGNTMYSAVEDNLGFRPSDESKTTVPGAEQLKAAEASVTEVVEAAKESLEAAVPDAVAPLVDGINGEAAAEEPPPAPKSGPVAEALAQVQSNGMSLENLPEYNDDKDICKQAVLNNGLALQFVGENLKADREIVLSAVQQDGNAIQFMSPALKDDKEIALTAVSSSGQALRYAPQFSEDKEVALAAVEQSTGALDHVANSLTTKKTFWLEAITRNAEAAGSLPSPLRRKTNKKFVVDAVQKNSQALQYLPKTLKEDPDVISAAMGGSPDES</sequence>
<feature type="compositionally biased region" description="Low complexity" evidence="1">
    <location>
        <begin position="88"/>
        <end position="118"/>
    </location>
</feature>
<proteinExistence type="predicted"/>
<feature type="compositionally biased region" description="Low complexity" evidence="1">
    <location>
        <begin position="227"/>
        <end position="236"/>
    </location>
</feature>
<feature type="compositionally biased region" description="Low complexity" evidence="1">
    <location>
        <begin position="199"/>
        <end position="214"/>
    </location>
</feature>
<protein>
    <recommendedName>
        <fullName evidence="2">DUF4116 domain-containing protein</fullName>
    </recommendedName>
</protein>
<dbReference type="Pfam" id="PF13475">
    <property type="entry name" value="DUF4116"/>
    <property type="match status" value="2"/>
</dbReference>
<dbReference type="InterPro" id="IPR025197">
    <property type="entry name" value="DUF4116"/>
</dbReference>
<feature type="region of interest" description="Disordered" evidence="1">
    <location>
        <begin position="150"/>
        <end position="236"/>
    </location>
</feature>
<reference evidence="3" key="1">
    <citation type="submission" date="2021-01" db="EMBL/GenBank/DDBJ databases">
        <authorList>
            <person name="Corre E."/>
            <person name="Pelletier E."/>
            <person name="Niang G."/>
            <person name="Scheremetjew M."/>
            <person name="Finn R."/>
            <person name="Kale V."/>
            <person name="Holt S."/>
            <person name="Cochrane G."/>
            <person name="Meng A."/>
            <person name="Brown T."/>
            <person name="Cohen L."/>
        </authorList>
    </citation>
    <scope>NUCLEOTIDE SEQUENCE</scope>
    <source>
        <strain evidence="3">CCMP2078</strain>
    </source>
</reference>
<gene>
    <name evidence="3" type="ORF">PPYR1160_LOCUS14162</name>
</gene>
<feature type="compositionally biased region" description="Low complexity" evidence="1">
    <location>
        <begin position="125"/>
        <end position="136"/>
    </location>
</feature>
<evidence type="ECO:0000256" key="1">
    <source>
        <dbReference type="SAM" id="MobiDB-lite"/>
    </source>
</evidence>
<dbReference type="EMBL" id="HBEA01018626">
    <property type="protein sequence ID" value="CAD8264659.1"/>
    <property type="molecule type" value="Transcribed_RNA"/>
</dbReference>
<organism evidence="3">
    <name type="scientific">Pinguiococcus pyrenoidosus</name>
    <dbReference type="NCBI Taxonomy" id="172671"/>
    <lineage>
        <taxon>Eukaryota</taxon>
        <taxon>Sar</taxon>
        <taxon>Stramenopiles</taxon>
        <taxon>Ochrophyta</taxon>
        <taxon>Pinguiophyceae</taxon>
        <taxon>Pinguiochrysidales</taxon>
        <taxon>Pinguiochrysidaceae</taxon>
        <taxon>Pinguiococcus</taxon>
    </lineage>
</organism>
<feature type="region of interest" description="Disordered" evidence="1">
    <location>
        <begin position="258"/>
        <end position="277"/>
    </location>
</feature>
<feature type="domain" description="DUF4116" evidence="2">
    <location>
        <begin position="389"/>
        <end position="428"/>
    </location>
</feature>
<name>A0A7R9YFP0_9STRA</name>